<sequence length="697" mass="78366">MSFNKEKVNVPFPWERPYSDSKLLQRSTALVSLPARGQLAPLQRRSVSAGGLAACTKADDGRGQVALWPAKAPRKKVNALTTRSTSKAPLALQLEGFIRKEHRQYLSEHPQCTRADTLHIFREAFGAFVQHFPEYTSVLHVIRDEYDSTIEEMKEQVKQMRVIDLENKSDRSVHAMELMQLKESLTAVISNQQAQIEASQGLVFSLRDQLAVAEHANNLLKFELERNMREYDDAKDKAKLVSQAMIEESARTASILEALKKKEKENDLMNARVHVLTKSVAEMEDCLLHRARQDMERATGSEDATAPGGAGARHSAAPVPSTYALTADDDPRAPGNDEYVARLQARIDALEFELESCNRTAPGCEDAALPDPEEAPPVLKKDERQPVETQFPIIGAWLRDEGVAEEDLEEGERLLPPGLWPSEEFAFLKATQPLRNRHLSRRDVVSLVTRFWEERERQVNSSGIQTQPFFLEWLTKESASAYTAKELGLNLLMGCSRHVDHPDCRTLLQALRGFIPEAVVPASRRLLRHLRKCCDTSTDLINGTHLPFEVFFDLVRVVYPEKSAANMLQLRFFAFRECRETVHIGTMLDPASYFVVLLKQQFYREVEQFTLAVVEGIRETADAVGNSVTIANAIKVIQSVDPAMNQAMLHALMAEACQRSVVDIATTSDSTTVRLEVLLNRFRTAVLLRRCSPVDLP</sequence>
<dbReference type="AlphaFoldDB" id="S9VHT3"/>
<dbReference type="PANTHER" id="PTHR16306:SF0">
    <property type="entry name" value="TRANSLIN-ASSOCIATED FACTOR X-INTERACTING PROTEIN 1"/>
    <property type="match status" value="1"/>
</dbReference>
<feature type="region of interest" description="Disordered" evidence="2">
    <location>
        <begin position="295"/>
        <end position="336"/>
    </location>
</feature>
<evidence type="ECO:0000313" key="4">
    <source>
        <dbReference type="EMBL" id="EPY20918.1"/>
    </source>
</evidence>
<accession>S9VHT3</accession>
<gene>
    <name evidence="6" type="ORF">STCU_01186</name>
    <name evidence="5" type="ORF">STCU_06153</name>
    <name evidence="4" type="ORF">STCU_08776</name>
</gene>
<dbReference type="EMBL" id="ATMH01001186">
    <property type="protein sequence ID" value="EPY35228.1"/>
    <property type="molecule type" value="Genomic_DNA"/>
</dbReference>
<protein>
    <recommendedName>
        <fullName evidence="3">Translin-associated factor X-interacting protein 1 N-terminal domain-containing protein</fullName>
    </recommendedName>
</protein>
<keyword evidence="7" id="KW-1185">Reference proteome</keyword>
<evidence type="ECO:0000313" key="6">
    <source>
        <dbReference type="EMBL" id="EPY35228.1"/>
    </source>
</evidence>
<dbReference type="Pfam" id="PF15739">
    <property type="entry name" value="TSNAXIP1_N"/>
    <property type="match status" value="1"/>
</dbReference>
<dbReference type="PANTHER" id="PTHR16306">
    <property type="entry name" value="TRANSLIN-ASSOCIATED FACTOR X-INTERACTING PROTEIN 1"/>
    <property type="match status" value="1"/>
</dbReference>
<proteinExistence type="predicted"/>
<keyword evidence="1" id="KW-0175">Coiled coil</keyword>
<organism evidence="5 7">
    <name type="scientific">Strigomonas culicis</name>
    <dbReference type="NCBI Taxonomy" id="28005"/>
    <lineage>
        <taxon>Eukaryota</taxon>
        <taxon>Discoba</taxon>
        <taxon>Euglenozoa</taxon>
        <taxon>Kinetoplastea</taxon>
        <taxon>Metakinetoplastina</taxon>
        <taxon>Trypanosomatida</taxon>
        <taxon>Trypanosomatidae</taxon>
        <taxon>Strigomonadinae</taxon>
        <taxon>Strigomonas</taxon>
    </lineage>
</organism>
<dbReference type="EMBL" id="ATMH01008776">
    <property type="protein sequence ID" value="EPY20918.1"/>
    <property type="molecule type" value="Genomic_DNA"/>
</dbReference>
<dbReference type="Proteomes" id="UP000015354">
    <property type="component" value="Unassembled WGS sequence"/>
</dbReference>
<evidence type="ECO:0000256" key="1">
    <source>
        <dbReference type="ARBA" id="ARBA00023054"/>
    </source>
</evidence>
<evidence type="ECO:0000256" key="2">
    <source>
        <dbReference type="SAM" id="MobiDB-lite"/>
    </source>
</evidence>
<comment type="caution">
    <text evidence="5">The sequence shown here is derived from an EMBL/GenBank/DDBJ whole genome shotgun (WGS) entry which is preliminary data.</text>
</comment>
<evidence type="ECO:0000313" key="5">
    <source>
        <dbReference type="EMBL" id="EPY26641.1"/>
    </source>
</evidence>
<reference evidence="5" key="2">
    <citation type="submission" date="2013-03" db="EMBL/GenBank/DDBJ databases">
        <authorList>
            <person name="Motta M.C.M."/>
            <person name="Martins A.C.A."/>
            <person name="Preta C.M.C.C."/>
            <person name="Silva R."/>
            <person name="de Souza S.S."/>
            <person name="Klein C.C."/>
            <person name="de Almeida L.G.P."/>
            <person name="Cunha O.L."/>
            <person name="Colabardini A.C."/>
            <person name="Lima B.A."/>
            <person name="Machado C.R."/>
            <person name="Soares C.M.A."/>
            <person name="de Menezes C.B.A."/>
            <person name="Bartolomeu D.C."/>
            <person name="Grisard E.C."/>
            <person name="Fantinatti-Garboggini F."/>
            <person name="Rodrigues-Luiz G.F."/>
            <person name="Wagner G."/>
            <person name="Goldman G.H."/>
            <person name="Fietto J.L.R."/>
            <person name="Ciapina L.P."/>
            <person name="Brocchi M."/>
            <person name="Elias M.C."/>
            <person name="Goldman M.H.S."/>
            <person name="Sagot M.-F."/>
            <person name="Pereira M."/>
            <person name="Stoco P.H."/>
            <person name="Teixeira S.M.R."/>
            <person name="de Mendonca-Neto R.P."/>
            <person name="Maciel T.E.F."/>
            <person name="Mendes T.A.O."/>
            <person name="Urmenyi T.P."/>
            <person name="Teixeira M.M.G."/>
            <person name="de Camargo E.F.P."/>
            <person name="de Sousa W."/>
            <person name="Schenkman S."/>
            <person name="de Vasconcelos A.T.R."/>
        </authorList>
    </citation>
    <scope>NUCLEOTIDE SEQUENCE</scope>
</reference>
<dbReference type="InterPro" id="IPR032755">
    <property type="entry name" value="TSNAXIP1_N"/>
</dbReference>
<evidence type="ECO:0000313" key="7">
    <source>
        <dbReference type="Proteomes" id="UP000015354"/>
    </source>
</evidence>
<feature type="domain" description="Translin-associated factor X-interacting protein 1 N-terminal" evidence="3">
    <location>
        <begin position="95"/>
        <end position="202"/>
    </location>
</feature>
<dbReference type="OrthoDB" id="261426at2759"/>
<reference evidence="5 7" key="1">
    <citation type="journal article" date="2013" name="PLoS ONE">
        <title>Predicting the Proteins of Angomonas deanei, Strigomonas culicis and Their Respective Endosymbionts Reveals New Aspects of the Trypanosomatidae Family.</title>
        <authorList>
            <person name="Motta M.C."/>
            <person name="Martins A.C."/>
            <person name="de Souza S.S."/>
            <person name="Catta-Preta C.M."/>
            <person name="Silva R."/>
            <person name="Klein C.C."/>
            <person name="de Almeida L.G."/>
            <person name="de Lima Cunha O."/>
            <person name="Ciapina L.P."/>
            <person name="Brocchi M."/>
            <person name="Colabardini A.C."/>
            <person name="de Araujo Lima B."/>
            <person name="Machado C.R."/>
            <person name="de Almeida Soares C.M."/>
            <person name="Probst C.M."/>
            <person name="de Menezes C.B."/>
            <person name="Thompson C.E."/>
            <person name="Bartholomeu D.C."/>
            <person name="Gradia D.F."/>
            <person name="Pavoni D.P."/>
            <person name="Grisard E.C."/>
            <person name="Fantinatti-Garboggini F."/>
            <person name="Marchini F.K."/>
            <person name="Rodrigues-Luiz G.F."/>
            <person name="Wagner G."/>
            <person name="Goldman G.H."/>
            <person name="Fietto J.L."/>
            <person name="Elias M.C."/>
            <person name="Goldman M.H."/>
            <person name="Sagot M.F."/>
            <person name="Pereira M."/>
            <person name="Stoco P.H."/>
            <person name="de Mendonca-Neto R.P."/>
            <person name="Teixeira S.M."/>
            <person name="Maciel T.E."/>
            <person name="de Oliveira Mendes T.A."/>
            <person name="Urmenyi T.P."/>
            <person name="de Souza W."/>
            <person name="Schenkman S."/>
            <person name="de Vasconcelos A.T."/>
        </authorList>
    </citation>
    <scope>NUCLEOTIDE SEQUENCE [LARGE SCALE GENOMIC DNA]</scope>
</reference>
<dbReference type="EMBL" id="ATMH01006153">
    <property type="protein sequence ID" value="EPY26641.1"/>
    <property type="molecule type" value="Genomic_DNA"/>
</dbReference>
<name>S9VHT3_9TRYP</name>
<dbReference type="GO" id="GO:0005737">
    <property type="term" value="C:cytoplasm"/>
    <property type="evidence" value="ECO:0007669"/>
    <property type="project" value="TreeGrafter"/>
</dbReference>
<evidence type="ECO:0000259" key="3">
    <source>
        <dbReference type="Pfam" id="PF15739"/>
    </source>
</evidence>